<dbReference type="KEGG" id="knv:Pan216_33940"/>
<keyword evidence="1" id="KW-0732">Signal</keyword>
<name>A0A518B6C3_9BACT</name>
<organism evidence="2 3">
    <name type="scientific">Kolteria novifilia</name>
    <dbReference type="NCBI Taxonomy" id="2527975"/>
    <lineage>
        <taxon>Bacteria</taxon>
        <taxon>Pseudomonadati</taxon>
        <taxon>Planctomycetota</taxon>
        <taxon>Planctomycetia</taxon>
        <taxon>Kolteriales</taxon>
        <taxon>Kolteriaceae</taxon>
        <taxon>Kolteria</taxon>
    </lineage>
</organism>
<evidence type="ECO:0008006" key="4">
    <source>
        <dbReference type="Google" id="ProtNLM"/>
    </source>
</evidence>
<dbReference type="AlphaFoldDB" id="A0A518B6C3"/>
<dbReference type="OrthoDB" id="8212403at2"/>
<reference evidence="2 3" key="1">
    <citation type="submission" date="2019-02" db="EMBL/GenBank/DDBJ databases">
        <title>Deep-cultivation of Planctomycetes and their phenomic and genomic characterization uncovers novel biology.</title>
        <authorList>
            <person name="Wiegand S."/>
            <person name="Jogler M."/>
            <person name="Boedeker C."/>
            <person name="Pinto D."/>
            <person name="Vollmers J."/>
            <person name="Rivas-Marin E."/>
            <person name="Kohn T."/>
            <person name="Peeters S.H."/>
            <person name="Heuer A."/>
            <person name="Rast P."/>
            <person name="Oberbeckmann S."/>
            <person name="Bunk B."/>
            <person name="Jeske O."/>
            <person name="Meyerdierks A."/>
            <person name="Storesund J.E."/>
            <person name="Kallscheuer N."/>
            <person name="Luecker S."/>
            <person name="Lage O.M."/>
            <person name="Pohl T."/>
            <person name="Merkel B.J."/>
            <person name="Hornburger P."/>
            <person name="Mueller R.-W."/>
            <person name="Bruemmer F."/>
            <person name="Labrenz M."/>
            <person name="Spormann A.M."/>
            <person name="Op den Camp H."/>
            <person name="Overmann J."/>
            <person name="Amann R."/>
            <person name="Jetten M.S.M."/>
            <person name="Mascher T."/>
            <person name="Medema M.H."/>
            <person name="Devos D.P."/>
            <person name="Kaster A.-K."/>
            <person name="Ovreas L."/>
            <person name="Rohde M."/>
            <person name="Galperin M.Y."/>
            <person name="Jogler C."/>
        </authorList>
    </citation>
    <scope>NUCLEOTIDE SEQUENCE [LARGE SCALE GENOMIC DNA]</scope>
    <source>
        <strain evidence="2 3">Pan216</strain>
    </source>
</reference>
<proteinExistence type="predicted"/>
<sequence precursor="true">MVVRLIAAWALLLTMGTTAARAQTRTEPPEADAQPAEVAPTAEEVLPREDALEEAVPAIQPVPTFHIAPGSPIDLEPLPDAAATSRWMKATGWITSTTYPPLLNCDGNHGCSCRDVDACFDGGVPCGVWPDHKLRLDAEFLLFWISRSRTPPLVTTGSPNDPTPGAIGQPGTQVLDGGSIGNGVRTGGRFGAWYLFGDSGDFGLQTSFLFLGDRGTDFSASSNGTPGSQVLTRPFFNSLIDQPFSVSVAFPGVQSGTVSTDLTNTLVGMELNATGKLLAGRWGRTDMLVGYRFTEIDERLTVNENLAILDNRGIRAIIEDDFDTRNYFHGGQLGFMSEVRRGRFLFTFLGKVALGSTLQVVNISGETTISDGSGASNTYANGVLAQPTNSGRRSRKVFGVMPEVGLNVKYDFTDHLRGFFGYRFLYWSDVARPGQQIDDVVNPSQLPTINGPGTLVGPADPQFRFVSSDFWAQGMTFGFELLF</sequence>
<accession>A0A518B6C3</accession>
<feature type="chain" id="PRO_5021969065" description="BBP7 family outer membrane beta-barrel protein" evidence="1">
    <location>
        <begin position="23"/>
        <end position="483"/>
    </location>
</feature>
<gene>
    <name evidence="2" type="ORF">Pan216_33940</name>
</gene>
<dbReference type="Proteomes" id="UP000317093">
    <property type="component" value="Chromosome"/>
</dbReference>
<dbReference type="RefSeq" id="WP_145259351.1">
    <property type="nucleotide sequence ID" value="NZ_CP036279.1"/>
</dbReference>
<dbReference type="EMBL" id="CP036279">
    <property type="protein sequence ID" value="QDU62527.1"/>
    <property type="molecule type" value="Genomic_DNA"/>
</dbReference>
<keyword evidence="3" id="KW-1185">Reference proteome</keyword>
<evidence type="ECO:0000256" key="1">
    <source>
        <dbReference type="SAM" id="SignalP"/>
    </source>
</evidence>
<dbReference type="Pfam" id="PF07585">
    <property type="entry name" value="BBP7"/>
    <property type="match status" value="1"/>
</dbReference>
<protein>
    <recommendedName>
        <fullName evidence="4">BBP7 family outer membrane beta-barrel protein</fullName>
    </recommendedName>
</protein>
<evidence type="ECO:0000313" key="2">
    <source>
        <dbReference type="EMBL" id="QDU62527.1"/>
    </source>
</evidence>
<evidence type="ECO:0000313" key="3">
    <source>
        <dbReference type="Proteomes" id="UP000317093"/>
    </source>
</evidence>
<feature type="signal peptide" evidence="1">
    <location>
        <begin position="1"/>
        <end position="22"/>
    </location>
</feature>
<dbReference type="InterPro" id="IPR011446">
    <property type="entry name" value="BBP7"/>
</dbReference>